<evidence type="ECO:0000313" key="3">
    <source>
        <dbReference type="Proteomes" id="UP000799778"/>
    </source>
</evidence>
<accession>A0A6A5Y3X2</accession>
<sequence length="277" mass="31498">MRRGHLWRHKSTHVFRLLGGGRLWSSLLLPFLASMCIALLALSLRDPEPTFYSSWGTSSQLLLQFTRSSFTTKGIIFTAWFANTPQVLLSIAYFSINRLCTSICSVIEWNNFGLHRKGLRVSSPSHLQRKTHFLQIPWRWSLPLTCTSGFLHWLLSQTLFLVRFEKRRVDGSLYPDESKCACGYSPLSFLIFTLCFLGLLLVLLWIVLRRVTAWMPPAGHSSLVISAACRPPDEDMYAHWGKVKWGLVVKGVGCEEEKVWCSFTSGSVRLPLGVDDD</sequence>
<proteinExistence type="predicted"/>
<keyword evidence="1" id="KW-0472">Membrane</keyword>
<dbReference type="PANTHER" id="PTHR35395">
    <property type="entry name" value="DUF6536 DOMAIN-CONTAINING PROTEIN"/>
    <property type="match status" value="1"/>
</dbReference>
<dbReference type="GeneID" id="54287733"/>
<dbReference type="EMBL" id="ML978067">
    <property type="protein sequence ID" value="KAF2019979.1"/>
    <property type="molecule type" value="Genomic_DNA"/>
</dbReference>
<feature type="transmembrane region" description="Helical" evidence="1">
    <location>
        <begin position="184"/>
        <end position="208"/>
    </location>
</feature>
<protein>
    <submittedName>
        <fullName evidence="2">Uncharacterized protein</fullName>
    </submittedName>
</protein>
<keyword evidence="1" id="KW-0812">Transmembrane</keyword>
<dbReference type="PANTHER" id="PTHR35395:SF1">
    <property type="entry name" value="DUF6536 DOMAIN-CONTAINING PROTEIN"/>
    <property type="match status" value="1"/>
</dbReference>
<feature type="transmembrane region" description="Helical" evidence="1">
    <location>
        <begin position="75"/>
        <end position="96"/>
    </location>
</feature>
<feature type="transmembrane region" description="Helical" evidence="1">
    <location>
        <begin position="140"/>
        <end position="164"/>
    </location>
</feature>
<feature type="transmembrane region" description="Helical" evidence="1">
    <location>
        <begin position="21"/>
        <end position="44"/>
    </location>
</feature>
<name>A0A6A5Y3X2_9PLEO</name>
<keyword evidence="1" id="KW-1133">Transmembrane helix</keyword>
<dbReference type="RefSeq" id="XP_033388318.1">
    <property type="nucleotide sequence ID" value="XM_033530336.1"/>
</dbReference>
<dbReference type="Proteomes" id="UP000799778">
    <property type="component" value="Unassembled WGS sequence"/>
</dbReference>
<evidence type="ECO:0000313" key="2">
    <source>
        <dbReference type="EMBL" id="KAF2019979.1"/>
    </source>
</evidence>
<reference evidence="2" key="1">
    <citation type="journal article" date="2020" name="Stud. Mycol.">
        <title>101 Dothideomycetes genomes: a test case for predicting lifestyles and emergence of pathogens.</title>
        <authorList>
            <person name="Haridas S."/>
            <person name="Albert R."/>
            <person name="Binder M."/>
            <person name="Bloem J."/>
            <person name="Labutti K."/>
            <person name="Salamov A."/>
            <person name="Andreopoulos B."/>
            <person name="Baker S."/>
            <person name="Barry K."/>
            <person name="Bills G."/>
            <person name="Bluhm B."/>
            <person name="Cannon C."/>
            <person name="Castanera R."/>
            <person name="Culley D."/>
            <person name="Daum C."/>
            <person name="Ezra D."/>
            <person name="Gonzalez J."/>
            <person name="Henrissat B."/>
            <person name="Kuo A."/>
            <person name="Liang C."/>
            <person name="Lipzen A."/>
            <person name="Lutzoni F."/>
            <person name="Magnuson J."/>
            <person name="Mondo S."/>
            <person name="Nolan M."/>
            <person name="Ohm R."/>
            <person name="Pangilinan J."/>
            <person name="Park H.-J."/>
            <person name="Ramirez L."/>
            <person name="Alfaro M."/>
            <person name="Sun H."/>
            <person name="Tritt A."/>
            <person name="Yoshinaga Y."/>
            <person name="Zwiers L.-H."/>
            <person name="Turgeon B."/>
            <person name="Goodwin S."/>
            <person name="Spatafora J."/>
            <person name="Crous P."/>
            <person name="Grigoriev I."/>
        </authorList>
    </citation>
    <scope>NUCLEOTIDE SEQUENCE</scope>
    <source>
        <strain evidence="2">CBS 175.79</strain>
    </source>
</reference>
<dbReference type="OrthoDB" id="5429634at2759"/>
<organism evidence="2 3">
    <name type="scientific">Aaosphaeria arxii CBS 175.79</name>
    <dbReference type="NCBI Taxonomy" id="1450172"/>
    <lineage>
        <taxon>Eukaryota</taxon>
        <taxon>Fungi</taxon>
        <taxon>Dikarya</taxon>
        <taxon>Ascomycota</taxon>
        <taxon>Pezizomycotina</taxon>
        <taxon>Dothideomycetes</taxon>
        <taxon>Pleosporomycetidae</taxon>
        <taxon>Pleosporales</taxon>
        <taxon>Pleosporales incertae sedis</taxon>
        <taxon>Aaosphaeria</taxon>
    </lineage>
</organism>
<gene>
    <name evidence="2" type="ORF">BU24DRAFT_439879</name>
</gene>
<dbReference type="AlphaFoldDB" id="A0A6A5Y3X2"/>
<keyword evidence="3" id="KW-1185">Reference proteome</keyword>
<evidence type="ECO:0000256" key="1">
    <source>
        <dbReference type="SAM" id="Phobius"/>
    </source>
</evidence>